<dbReference type="InterPro" id="IPR029026">
    <property type="entry name" value="tRNA_m1G_MTases_N"/>
</dbReference>
<protein>
    <submittedName>
        <fullName evidence="5">RNA methyltransferase</fullName>
    </submittedName>
</protein>
<keyword evidence="2 5" id="KW-0489">Methyltransferase</keyword>
<dbReference type="SMART" id="SM00967">
    <property type="entry name" value="SpoU_sub_bind"/>
    <property type="match status" value="1"/>
</dbReference>
<dbReference type="SUPFAM" id="SSF55315">
    <property type="entry name" value="L30e-like"/>
    <property type="match status" value="1"/>
</dbReference>
<gene>
    <name evidence="5" type="ORF">H9631_09390</name>
</gene>
<dbReference type="Pfam" id="PF00588">
    <property type="entry name" value="SpoU_methylase"/>
    <property type="match status" value="1"/>
</dbReference>
<evidence type="ECO:0000256" key="3">
    <source>
        <dbReference type="ARBA" id="ARBA00022679"/>
    </source>
</evidence>
<dbReference type="EMBL" id="JACSPV010000012">
    <property type="protein sequence ID" value="MBD8005294.1"/>
    <property type="molecule type" value="Genomic_DNA"/>
</dbReference>
<dbReference type="GO" id="GO:0032259">
    <property type="term" value="P:methylation"/>
    <property type="evidence" value="ECO:0007669"/>
    <property type="project" value="UniProtKB-KW"/>
</dbReference>
<dbReference type="InterPro" id="IPR001537">
    <property type="entry name" value="SpoU_MeTrfase"/>
</dbReference>
<sequence length="253" mass="27759">MKEELKSAKNTRVKDWKKLLTKKGRDQSGQYLLEGAHLIEEALKTDEIIEIMVRSNYTAFEFERLKKFPVTLISEEISQSISATETPQGIFAVCKKRAAGVDLAIHRKLLLLDGVQDPGNIGTMIRTVDAAGIDAVIFGEGTGDVYNPKVIRSAQGSHFHLQMETGNLVEWIKKSKAANISVYGTALENAEPFMNVPASDSFALIMGNEGAGVAPDVLQQTDKNLYIPLYGKSESLNVAIAAGILLYHLRKPI</sequence>
<evidence type="ECO:0000259" key="4">
    <source>
        <dbReference type="SMART" id="SM00967"/>
    </source>
</evidence>
<comment type="caution">
    <text evidence="5">The sequence shown here is derived from an EMBL/GenBank/DDBJ whole genome shotgun (WGS) entry which is preliminary data.</text>
</comment>
<proteinExistence type="inferred from homology"/>
<dbReference type="Proteomes" id="UP000648182">
    <property type="component" value="Unassembled WGS sequence"/>
</dbReference>
<dbReference type="InterPro" id="IPR013123">
    <property type="entry name" value="SpoU_subst-bd"/>
</dbReference>
<organism evidence="5 6">
    <name type="scientific">Bacillus norwichensis</name>
    <dbReference type="NCBI Taxonomy" id="2762217"/>
    <lineage>
        <taxon>Bacteria</taxon>
        <taxon>Bacillati</taxon>
        <taxon>Bacillota</taxon>
        <taxon>Bacilli</taxon>
        <taxon>Bacillales</taxon>
        <taxon>Bacillaceae</taxon>
        <taxon>Bacillus</taxon>
    </lineage>
</organism>
<dbReference type="InterPro" id="IPR029064">
    <property type="entry name" value="Ribosomal_eL30-like_sf"/>
</dbReference>
<keyword evidence="6" id="KW-1185">Reference proteome</keyword>
<dbReference type="PANTHER" id="PTHR43191:SF2">
    <property type="entry name" value="RRNA METHYLTRANSFERASE 3, MITOCHONDRIAL"/>
    <property type="match status" value="1"/>
</dbReference>
<reference evidence="5 6" key="1">
    <citation type="submission" date="2020-08" db="EMBL/GenBank/DDBJ databases">
        <title>A Genomic Blueprint of the Chicken Gut Microbiome.</title>
        <authorList>
            <person name="Gilroy R."/>
            <person name="Ravi A."/>
            <person name="Getino M."/>
            <person name="Pursley I."/>
            <person name="Horton D.L."/>
            <person name="Alikhan N.-F."/>
            <person name="Baker D."/>
            <person name="Gharbi K."/>
            <person name="Hall N."/>
            <person name="Watson M."/>
            <person name="Adriaenssens E.M."/>
            <person name="Foster-Nyarko E."/>
            <person name="Jarju S."/>
            <person name="Secka A."/>
            <person name="Antonio M."/>
            <person name="Oren A."/>
            <person name="Chaudhuri R."/>
            <person name="La Ragione R.M."/>
            <person name="Hildebrand F."/>
            <person name="Pallen M.J."/>
        </authorList>
    </citation>
    <scope>NUCLEOTIDE SEQUENCE [LARGE SCALE GENOMIC DNA]</scope>
    <source>
        <strain evidence="5 6">Sa1BUA2</strain>
    </source>
</reference>
<accession>A0ABR8VKJ8</accession>
<dbReference type="CDD" id="cd18095">
    <property type="entry name" value="SpoU-like_rRNA-MTase"/>
    <property type="match status" value="1"/>
</dbReference>
<dbReference type="Gene3D" id="3.30.1330.30">
    <property type="match status" value="1"/>
</dbReference>
<dbReference type="Gene3D" id="3.40.1280.10">
    <property type="match status" value="1"/>
</dbReference>
<name>A0ABR8VKJ8_9BACI</name>
<feature type="domain" description="RNA 2-O ribose methyltransferase substrate binding" evidence="4">
    <location>
        <begin position="32"/>
        <end position="100"/>
    </location>
</feature>
<comment type="similarity">
    <text evidence="1">Belongs to the class IV-like SAM-binding methyltransferase superfamily. RNA methyltransferase TrmH family.</text>
</comment>
<evidence type="ECO:0000256" key="1">
    <source>
        <dbReference type="ARBA" id="ARBA00007228"/>
    </source>
</evidence>
<dbReference type="Pfam" id="PF22435">
    <property type="entry name" value="MRM3-like_sub_bind"/>
    <property type="match status" value="1"/>
</dbReference>
<dbReference type="RefSeq" id="WP_191812108.1">
    <property type="nucleotide sequence ID" value="NZ_JACSPV010000012.1"/>
</dbReference>
<evidence type="ECO:0000313" key="6">
    <source>
        <dbReference type="Proteomes" id="UP000648182"/>
    </source>
</evidence>
<dbReference type="InterPro" id="IPR053888">
    <property type="entry name" value="MRM3-like_sub_bind"/>
</dbReference>
<dbReference type="InterPro" id="IPR029028">
    <property type="entry name" value="Alpha/beta_knot_MTases"/>
</dbReference>
<dbReference type="InterPro" id="IPR051259">
    <property type="entry name" value="rRNA_Methyltransferase"/>
</dbReference>
<dbReference type="PANTHER" id="PTHR43191">
    <property type="entry name" value="RRNA METHYLTRANSFERASE 3"/>
    <property type="match status" value="1"/>
</dbReference>
<dbReference type="SUPFAM" id="SSF75217">
    <property type="entry name" value="alpha/beta knot"/>
    <property type="match status" value="1"/>
</dbReference>
<dbReference type="GO" id="GO:0008168">
    <property type="term" value="F:methyltransferase activity"/>
    <property type="evidence" value="ECO:0007669"/>
    <property type="project" value="UniProtKB-KW"/>
</dbReference>
<evidence type="ECO:0000256" key="2">
    <source>
        <dbReference type="ARBA" id="ARBA00022603"/>
    </source>
</evidence>
<evidence type="ECO:0000313" key="5">
    <source>
        <dbReference type="EMBL" id="MBD8005294.1"/>
    </source>
</evidence>
<keyword evidence="3" id="KW-0808">Transferase</keyword>